<evidence type="ECO:0000313" key="1">
    <source>
        <dbReference type="EMBL" id="KAH7975027.1"/>
    </source>
</evidence>
<evidence type="ECO:0000313" key="2">
    <source>
        <dbReference type="Proteomes" id="UP000821865"/>
    </source>
</evidence>
<protein>
    <submittedName>
        <fullName evidence="1">Uncharacterized protein</fullName>
    </submittedName>
</protein>
<reference evidence="1" key="1">
    <citation type="submission" date="2020-05" db="EMBL/GenBank/DDBJ databases">
        <title>Large-scale comparative analyses of tick genomes elucidate their genetic diversity and vector capacities.</title>
        <authorList>
            <person name="Jia N."/>
            <person name="Wang J."/>
            <person name="Shi W."/>
            <person name="Du L."/>
            <person name="Sun Y."/>
            <person name="Zhan W."/>
            <person name="Jiang J."/>
            <person name="Wang Q."/>
            <person name="Zhang B."/>
            <person name="Ji P."/>
            <person name="Sakyi L.B."/>
            <person name="Cui X."/>
            <person name="Yuan T."/>
            <person name="Jiang B."/>
            <person name="Yang W."/>
            <person name="Lam T.T.-Y."/>
            <person name="Chang Q."/>
            <person name="Ding S."/>
            <person name="Wang X."/>
            <person name="Zhu J."/>
            <person name="Ruan X."/>
            <person name="Zhao L."/>
            <person name="Wei J."/>
            <person name="Que T."/>
            <person name="Du C."/>
            <person name="Cheng J."/>
            <person name="Dai P."/>
            <person name="Han X."/>
            <person name="Huang E."/>
            <person name="Gao Y."/>
            <person name="Liu J."/>
            <person name="Shao H."/>
            <person name="Ye R."/>
            <person name="Li L."/>
            <person name="Wei W."/>
            <person name="Wang X."/>
            <person name="Wang C."/>
            <person name="Yang T."/>
            <person name="Huo Q."/>
            <person name="Li W."/>
            <person name="Guo W."/>
            <person name="Chen H."/>
            <person name="Zhou L."/>
            <person name="Ni X."/>
            <person name="Tian J."/>
            <person name="Zhou Y."/>
            <person name="Sheng Y."/>
            <person name="Liu T."/>
            <person name="Pan Y."/>
            <person name="Xia L."/>
            <person name="Li J."/>
            <person name="Zhao F."/>
            <person name="Cao W."/>
        </authorList>
    </citation>
    <scope>NUCLEOTIDE SEQUENCE</scope>
    <source>
        <strain evidence="1">Dsil-2018</strain>
    </source>
</reference>
<comment type="caution">
    <text evidence="1">The sequence shown here is derived from an EMBL/GenBank/DDBJ whole genome shotgun (WGS) entry which is preliminary data.</text>
</comment>
<proteinExistence type="predicted"/>
<accession>A0ACB8DR57</accession>
<name>A0ACB8DR57_DERSI</name>
<dbReference type="EMBL" id="CM023479">
    <property type="protein sequence ID" value="KAH7975027.1"/>
    <property type="molecule type" value="Genomic_DNA"/>
</dbReference>
<organism evidence="1 2">
    <name type="scientific">Dermacentor silvarum</name>
    <name type="common">Tick</name>
    <dbReference type="NCBI Taxonomy" id="543639"/>
    <lineage>
        <taxon>Eukaryota</taxon>
        <taxon>Metazoa</taxon>
        <taxon>Ecdysozoa</taxon>
        <taxon>Arthropoda</taxon>
        <taxon>Chelicerata</taxon>
        <taxon>Arachnida</taxon>
        <taxon>Acari</taxon>
        <taxon>Parasitiformes</taxon>
        <taxon>Ixodida</taxon>
        <taxon>Ixodoidea</taxon>
        <taxon>Ixodidae</taxon>
        <taxon>Rhipicephalinae</taxon>
        <taxon>Dermacentor</taxon>
    </lineage>
</organism>
<sequence>MGCANAKAAGIPTPGKTDHPLEVTDGSDRTNLINNPVPKVVINGGDFLDNEHHVNGTADAEGEVNGNADPPGTETFLPPPDTPQEVEFLTPPDPPKDDKDDREAVADRTGETPLDNGNHVTDDDGDNAADDNGNRLPPNGLTTDEPMPDAGDGVVTEDAGVVVADDNANDVTPITDVPTDGGGDVVRDAGDRTSPDVISDAPRGENDAPRDLIEDNDIAPNDIFVDDGLDLDSKKADRKNSGHELIVQDA</sequence>
<gene>
    <name evidence="1" type="ORF">HPB49_022877</name>
</gene>
<keyword evidence="2" id="KW-1185">Reference proteome</keyword>
<dbReference type="Proteomes" id="UP000821865">
    <property type="component" value="Chromosome 10"/>
</dbReference>